<proteinExistence type="predicted"/>
<name>A0A2I1DAW3_ASPC2</name>
<comment type="caution">
    <text evidence="3">The sequence shown here is derived from an EMBL/GenBank/DDBJ whole genome shotgun (WGS) entry which is preliminary data.</text>
</comment>
<feature type="compositionally biased region" description="Basic and acidic residues" evidence="1">
    <location>
        <begin position="76"/>
        <end position="86"/>
    </location>
</feature>
<feature type="compositionally biased region" description="Low complexity" evidence="1">
    <location>
        <begin position="336"/>
        <end position="353"/>
    </location>
</feature>
<gene>
    <name evidence="3" type="ORF">P168DRAFT_85625</name>
</gene>
<feature type="region of interest" description="Disordered" evidence="1">
    <location>
        <begin position="276"/>
        <end position="295"/>
    </location>
</feature>
<dbReference type="Pfam" id="PF00855">
    <property type="entry name" value="PWWP"/>
    <property type="match status" value="1"/>
</dbReference>
<dbReference type="RefSeq" id="XP_024695602.1">
    <property type="nucleotide sequence ID" value="XM_024842181.1"/>
</dbReference>
<dbReference type="SMART" id="SM00293">
    <property type="entry name" value="PWWP"/>
    <property type="match status" value="1"/>
</dbReference>
<keyword evidence="4" id="KW-1185">Reference proteome</keyword>
<feature type="region of interest" description="Disordered" evidence="1">
    <location>
        <begin position="1"/>
        <end position="136"/>
    </location>
</feature>
<dbReference type="VEuPathDB" id="FungiDB:P168DRAFT_85625"/>
<dbReference type="GeneID" id="36549710"/>
<dbReference type="InterPro" id="IPR000313">
    <property type="entry name" value="PWWP_dom"/>
</dbReference>
<evidence type="ECO:0000313" key="3">
    <source>
        <dbReference type="EMBL" id="PKY07008.1"/>
    </source>
</evidence>
<feature type="compositionally biased region" description="Basic and acidic residues" evidence="1">
    <location>
        <begin position="580"/>
        <end position="592"/>
    </location>
</feature>
<reference evidence="3" key="1">
    <citation type="submission" date="2016-12" db="EMBL/GenBank/DDBJ databases">
        <title>The genomes of Aspergillus section Nigri reveals drivers in fungal speciation.</title>
        <authorList>
            <consortium name="DOE Joint Genome Institute"/>
            <person name="Vesth T.C."/>
            <person name="Nybo J."/>
            <person name="Theobald S."/>
            <person name="Brandl J."/>
            <person name="Frisvad J.C."/>
            <person name="Nielsen K.F."/>
            <person name="Lyhne E.K."/>
            <person name="Kogle M.E."/>
            <person name="Kuo A."/>
            <person name="Riley R."/>
            <person name="Clum A."/>
            <person name="Nolan M."/>
            <person name="Lipzen A."/>
            <person name="Salamov A."/>
            <person name="Henrissat B."/>
            <person name="Wiebenga A."/>
            <person name="De vries R.P."/>
            <person name="Grigoriev I.V."/>
            <person name="Mortensen U.H."/>
            <person name="Andersen M.R."/>
            <person name="Baker S.E."/>
        </authorList>
    </citation>
    <scope>NUCLEOTIDE SEQUENCE</scope>
    <source>
        <strain evidence="3">IBT 28561</strain>
    </source>
</reference>
<dbReference type="Proteomes" id="UP000234254">
    <property type="component" value="Unassembled WGS sequence"/>
</dbReference>
<feature type="compositionally biased region" description="Basic and acidic residues" evidence="1">
    <location>
        <begin position="33"/>
        <end position="63"/>
    </location>
</feature>
<accession>A0A2I1DAW3</accession>
<protein>
    <recommendedName>
        <fullName evidence="2">PWWP domain-containing protein</fullName>
    </recommendedName>
</protein>
<feature type="compositionally biased region" description="Basic and acidic residues" evidence="1">
    <location>
        <begin position="14"/>
        <end position="26"/>
    </location>
</feature>
<dbReference type="Gene3D" id="2.30.30.140">
    <property type="match status" value="1"/>
</dbReference>
<feature type="compositionally biased region" description="Low complexity" evidence="1">
    <location>
        <begin position="87"/>
        <end position="108"/>
    </location>
</feature>
<dbReference type="GO" id="GO:0005739">
    <property type="term" value="C:mitochondrion"/>
    <property type="evidence" value="ECO:0007669"/>
    <property type="project" value="InterPro"/>
</dbReference>
<feature type="region of interest" description="Disordered" evidence="1">
    <location>
        <begin position="301"/>
        <end position="401"/>
    </location>
</feature>
<feature type="compositionally biased region" description="Acidic residues" evidence="1">
    <location>
        <begin position="301"/>
        <end position="310"/>
    </location>
</feature>
<dbReference type="InterPro" id="IPR026093">
    <property type="entry name" value="MGARP"/>
</dbReference>
<dbReference type="PANTHER" id="PTHR22910:SF6">
    <property type="entry name" value="PROTEIN MGARP"/>
    <property type="match status" value="1"/>
</dbReference>
<sequence length="592" mass="66023">MAEDTPTAAAPAAEPERAPADSKAGPEESTPEAPKEKEAEATNGSDKKPSEDATATEEKKESTDASAEQAPAPTTDAKEQSEEKAAPAESEAAPAADVTATPASAKKSGGSKRKSTGGASDRKSLSRKKSMSRVTHLHAQPGEYYLARLRSFPPWPSIVCDEEILPESLLETRPVSAKRTDGTYREDYADSGKRAHERTFPVMFLETNEFAWIPNMDLSPLDPESCKDVSPKSKGKLLLAAYAVASEAHDLQYFKTLLADHQRALEQEIEEKEAQAAAKAEAKAERDAKKNKRKSMEIVDDEDVDMEDANAESKKSKSSKKRKKDVETEDDKPAKTPKTSTKLKLTTPKTPASETKKTPSKSKQAGGSKKAGKASASEAEEEAAPAKGSAKPVNPEEAKAKREKEILFVRHKLQKGFISRDQPPKEEEMNAMSTYFTKLENYEDLEVSVIRATKINKVLKMIVKLNTIPRDEEFRFRERAMNILTKWKNVLDTDVGTPVAEEKEKDEKPKANGVQKEDSVETPAKETDGEKEKEEESKAEKTEPTSLPRRRPTRRLPRWTRRQTRRRPRRRRPRRRLLQRTHEDGETTLEHK</sequence>
<dbReference type="SUPFAM" id="SSF63748">
    <property type="entry name" value="Tudor/PWWP/MBT"/>
    <property type="match status" value="1"/>
</dbReference>
<dbReference type="PROSITE" id="PS50812">
    <property type="entry name" value="PWWP"/>
    <property type="match status" value="1"/>
</dbReference>
<dbReference type="EMBL" id="MSFM01000002">
    <property type="protein sequence ID" value="PKY07008.1"/>
    <property type="molecule type" value="Genomic_DNA"/>
</dbReference>
<dbReference type="AlphaFoldDB" id="A0A2I1DAW3"/>
<dbReference type="OrthoDB" id="62853at2759"/>
<dbReference type="PANTHER" id="PTHR22910">
    <property type="entry name" value="PROTEIN MGARP"/>
    <property type="match status" value="1"/>
</dbReference>
<feature type="compositionally biased region" description="Low complexity" evidence="1">
    <location>
        <begin position="1"/>
        <end position="13"/>
    </location>
</feature>
<organism evidence="3 4">
    <name type="scientific">Aspergillus campestris (strain IBT 28561)</name>
    <dbReference type="NCBI Taxonomy" id="1392248"/>
    <lineage>
        <taxon>Eukaryota</taxon>
        <taxon>Fungi</taxon>
        <taxon>Dikarya</taxon>
        <taxon>Ascomycota</taxon>
        <taxon>Pezizomycotina</taxon>
        <taxon>Eurotiomycetes</taxon>
        <taxon>Eurotiomycetidae</taxon>
        <taxon>Eurotiales</taxon>
        <taxon>Aspergillaceae</taxon>
        <taxon>Aspergillus</taxon>
        <taxon>Aspergillus subgen. Circumdati</taxon>
    </lineage>
</organism>
<feature type="compositionally biased region" description="Basic residues" evidence="1">
    <location>
        <begin position="548"/>
        <end position="579"/>
    </location>
</feature>
<feature type="domain" description="PWWP" evidence="2">
    <location>
        <begin position="141"/>
        <end position="224"/>
    </location>
</feature>
<feature type="compositionally biased region" description="Low complexity" evidence="1">
    <location>
        <begin position="361"/>
        <end position="377"/>
    </location>
</feature>
<feature type="region of interest" description="Disordered" evidence="1">
    <location>
        <begin position="498"/>
        <end position="592"/>
    </location>
</feature>
<evidence type="ECO:0000259" key="2">
    <source>
        <dbReference type="PROSITE" id="PS50812"/>
    </source>
</evidence>
<feature type="compositionally biased region" description="Basic and acidic residues" evidence="1">
    <location>
        <begin position="500"/>
        <end position="543"/>
    </location>
</feature>
<evidence type="ECO:0000313" key="4">
    <source>
        <dbReference type="Proteomes" id="UP000234254"/>
    </source>
</evidence>
<evidence type="ECO:0000256" key="1">
    <source>
        <dbReference type="SAM" id="MobiDB-lite"/>
    </source>
</evidence>